<dbReference type="PANTHER" id="PTHR43133:SF63">
    <property type="entry name" value="RNA POLYMERASE SIGMA FACTOR FECI-RELATED"/>
    <property type="match status" value="1"/>
</dbReference>
<dbReference type="InterPro" id="IPR013325">
    <property type="entry name" value="RNA_pol_sigma_r2"/>
</dbReference>
<reference evidence="10" key="1">
    <citation type="journal article" date="2019" name="Int. J. Syst. Evol. Microbiol.">
        <title>The Global Catalogue of Microorganisms (GCM) 10K type strain sequencing project: providing services to taxonomists for standard genome sequencing and annotation.</title>
        <authorList>
            <consortium name="The Broad Institute Genomics Platform"/>
            <consortium name="The Broad Institute Genome Sequencing Center for Infectious Disease"/>
            <person name="Wu L."/>
            <person name="Ma J."/>
        </authorList>
    </citation>
    <scope>NUCLEOTIDE SEQUENCE [LARGE SCALE GENOMIC DNA]</scope>
    <source>
        <strain evidence="10">CGMCC 4.1530</strain>
    </source>
</reference>
<dbReference type="InterPro" id="IPR014284">
    <property type="entry name" value="RNA_pol_sigma-70_dom"/>
</dbReference>
<dbReference type="Proteomes" id="UP001596215">
    <property type="component" value="Unassembled WGS sequence"/>
</dbReference>
<dbReference type="InterPro" id="IPR013324">
    <property type="entry name" value="RNA_pol_sigma_r3/r4-like"/>
</dbReference>
<evidence type="ECO:0000256" key="1">
    <source>
        <dbReference type="ARBA" id="ARBA00010641"/>
    </source>
</evidence>
<dbReference type="EMBL" id="JBHSUC010000004">
    <property type="protein sequence ID" value="MFC6361438.1"/>
    <property type="molecule type" value="Genomic_DNA"/>
</dbReference>
<dbReference type="InterPro" id="IPR000838">
    <property type="entry name" value="RNA_pol_sigma70_ECF_CS"/>
</dbReference>
<dbReference type="InterPro" id="IPR039425">
    <property type="entry name" value="RNA_pol_sigma-70-like"/>
</dbReference>
<keyword evidence="2 6" id="KW-0805">Transcription regulation</keyword>
<dbReference type="RefSeq" id="WP_212709222.1">
    <property type="nucleotide sequence ID" value="NZ_BAAAFW010000058.1"/>
</dbReference>
<dbReference type="Gene3D" id="1.10.1740.10">
    <property type="match status" value="1"/>
</dbReference>
<organism evidence="9 10">
    <name type="scientific">Tatumella punctata</name>
    <dbReference type="NCBI Taxonomy" id="399969"/>
    <lineage>
        <taxon>Bacteria</taxon>
        <taxon>Pseudomonadati</taxon>
        <taxon>Pseudomonadota</taxon>
        <taxon>Gammaproteobacteria</taxon>
        <taxon>Enterobacterales</taxon>
        <taxon>Erwiniaceae</taxon>
        <taxon>Tatumella</taxon>
    </lineage>
</organism>
<keyword evidence="10" id="KW-1185">Reference proteome</keyword>
<dbReference type="InterPro" id="IPR036388">
    <property type="entry name" value="WH-like_DNA-bd_sf"/>
</dbReference>
<gene>
    <name evidence="9" type="primary">fecI</name>
    <name evidence="9" type="ORF">ACFP73_04900</name>
</gene>
<evidence type="ECO:0000259" key="7">
    <source>
        <dbReference type="Pfam" id="PF04542"/>
    </source>
</evidence>
<dbReference type="InterPro" id="IPR007627">
    <property type="entry name" value="RNA_pol_sigma70_r2"/>
</dbReference>
<accession>A0ABW1VLS7</accession>
<proteinExistence type="inferred from homology"/>
<comment type="similarity">
    <text evidence="1 6">Belongs to the sigma-70 factor family. ECF subfamily.</text>
</comment>
<dbReference type="Pfam" id="PF04542">
    <property type="entry name" value="Sigma70_r2"/>
    <property type="match status" value="1"/>
</dbReference>
<dbReference type="PROSITE" id="PS01063">
    <property type="entry name" value="SIGMA70_ECF"/>
    <property type="match status" value="1"/>
</dbReference>
<evidence type="ECO:0000256" key="6">
    <source>
        <dbReference type="RuleBase" id="RU000716"/>
    </source>
</evidence>
<dbReference type="NCBIfam" id="NF009180">
    <property type="entry name" value="PRK12528.1"/>
    <property type="match status" value="1"/>
</dbReference>
<evidence type="ECO:0000256" key="2">
    <source>
        <dbReference type="ARBA" id="ARBA00023015"/>
    </source>
</evidence>
<keyword evidence="4 6" id="KW-0238">DNA-binding</keyword>
<feature type="domain" description="RNA polymerase sigma factor 70 region 4 type 2" evidence="8">
    <location>
        <begin position="112"/>
        <end position="164"/>
    </location>
</feature>
<evidence type="ECO:0000256" key="4">
    <source>
        <dbReference type="ARBA" id="ARBA00023125"/>
    </source>
</evidence>
<dbReference type="PANTHER" id="PTHR43133">
    <property type="entry name" value="RNA POLYMERASE ECF-TYPE SIGMA FACTO"/>
    <property type="match status" value="1"/>
</dbReference>
<dbReference type="NCBIfam" id="TIGR02937">
    <property type="entry name" value="sigma70-ECF"/>
    <property type="match status" value="1"/>
</dbReference>
<dbReference type="Gene3D" id="1.10.10.10">
    <property type="entry name" value="Winged helix-like DNA-binding domain superfamily/Winged helix DNA-binding domain"/>
    <property type="match status" value="1"/>
</dbReference>
<feature type="domain" description="RNA polymerase sigma-70 region 2" evidence="7">
    <location>
        <begin position="16"/>
        <end position="81"/>
    </location>
</feature>
<sequence length="173" mass="19921">MTDSAIPPSGLTVDTLYHTHYGWLTLWLTRKMHSVFDAEDIAQDTFVRILGSRQRDTIRDPRSFLCTVAKRVMVDLFRRQALEKNYLDMLANLPDDQLPSAECRQIQLQTLQLLDQMLDTLSDKARRAFLLSQLEGLQYRDIALRLGVSVSAVKKYIAKATEHCLIFRLEHGL</sequence>
<evidence type="ECO:0000256" key="3">
    <source>
        <dbReference type="ARBA" id="ARBA00023082"/>
    </source>
</evidence>
<keyword evidence="3 6" id="KW-0731">Sigma factor</keyword>
<name>A0ABW1VLS7_9GAMM</name>
<protein>
    <recommendedName>
        <fullName evidence="6">RNA polymerase sigma factor</fullName>
    </recommendedName>
</protein>
<dbReference type="CDD" id="cd06171">
    <property type="entry name" value="Sigma70_r4"/>
    <property type="match status" value="1"/>
</dbReference>
<evidence type="ECO:0000313" key="10">
    <source>
        <dbReference type="Proteomes" id="UP001596215"/>
    </source>
</evidence>
<dbReference type="NCBIfam" id="NF041727">
    <property type="entry name" value="ECF_sigma_FecI"/>
    <property type="match status" value="1"/>
</dbReference>
<dbReference type="Pfam" id="PF08281">
    <property type="entry name" value="Sigma70_r4_2"/>
    <property type="match status" value="1"/>
</dbReference>
<evidence type="ECO:0000256" key="5">
    <source>
        <dbReference type="ARBA" id="ARBA00023163"/>
    </source>
</evidence>
<dbReference type="SUPFAM" id="SSF88946">
    <property type="entry name" value="Sigma2 domain of RNA polymerase sigma factors"/>
    <property type="match status" value="1"/>
</dbReference>
<evidence type="ECO:0000313" key="9">
    <source>
        <dbReference type="EMBL" id="MFC6361438.1"/>
    </source>
</evidence>
<comment type="caution">
    <text evidence="9">The sequence shown here is derived from an EMBL/GenBank/DDBJ whole genome shotgun (WGS) entry which is preliminary data.</text>
</comment>
<dbReference type="NCBIfam" id="NF007232">
    <property type="entry name" value="PRK09651.1"/>
    <property type="match status" value="1"/>
</dbReference>
<dbReference type="InterPro" id="IPR013249">
    <property type="entry name" value="RNA_pol_sigma70_r4_t2"/>
</dbReference>
<keyword evidence="5 6" id="KW-0804">Transcription</keyword>
<dbReference type="SUPFAM" id="SSF88659">
    <property type="entry name" value="Sigma3 and sigma4 domains of RNA polymerase sigma factors"/>
    <property type="match status" value="1"/>
</dbReference>
<evidence type="ECO:0000259" key="8">
    <source>
        <dbReference type="Pfam" id="PF08281"/>
    </source>
</evidence>